<proteinExistence type="predicted"/>
<evidence type="ECO:0000313" key="2">
    <source>
        <dbReference type="EMBL" id="QZD90415.1"/>
    </source>
</evidence>
<dbReference type="EMBL" id="CP081295">
    <property type="protein sequence ID" value="QZD90415.1"/>
    <property type="molecule type" value="Genomic_DNA"/>
</dbReference>
<evidence type="ECO:0000256" key="1">
    <source>
        <dbReference type="SAM" id="SignalP"/>
    </source>
</evidence>
<organism evidence="2 3">
    <name type="scientific">Qipengyuania aurantiaca</name>
    <dbReference type="NCBI Taxonomy" id="2867233"/>
    <lineage>
        <taxon>Bacteria</taxon>
        <taxon>Pseudomonadati</taxon>
        <taxon>Pseudomonadota</taxon>
        <taxon>Alphaproteobacteria</taxon>
        <taxon>Sphingomonadales</taxon>
        <taxon>Erythrobacteraceae</taxon>
        <taxon>Qipengyuania</taxon>
    </lineage>
</organism>
<accession>A0ABX8ZN57</accession>
<feature type="chain" id="PRO_5045148411" evidence="1">
    <location>
        <begin position="23"/>
        <end position="48"/>
    </location>
</feature>
<feature type="signal peptide" evidence="1">
    <location>
        <begin position="1"/>
        <end position="22"/>
    </location>
</feature>
<dbReference type="Proteomes" id="UP000824281">
    <property type="component" value="Chromosome"/>
</dbReference>
<sequence>MSKQLTLSATLAVLSMAALALAATFGNIEAAGAHHAAQMPFAGYDAAR</sequence>
<keyword evidence="1" id="KW-0732">Signal</keyword>
<gene>
    <name evidence="2" type="ORF">K3148_03215</name>
</gene>
<protein>
    <submittedName>
        <fullName evidence="2">Uncharacterized protein</fullName>
    </submittedName>
</protein>
<evidence type="ECO:0000313" key="3">
    <source>
        <dbReference type="Proteomes" id="UP000824281"/>
    </source>
</evidence>
<dbReference type="RefSeq" id="WP_221425884.1">
    <property type="nucleotide sequence ID" value="NZ_CP081295.1"/>
</dbReference>
<reference evidence="2 3" key="1">
    <citation type="submission" date="2021-08" db="EMBL/GenBank/DDBJ databases">
        <title>Comparative Genomics Analysis of the Genus Qipengyuania Reveals Extensive Genetic Diversity and Metabolic Versatility, Including the Description of Fifteen Novel Species.</title>
        <authorList>
            <person name="Liu Y."/>
        </authorList>
    </citation>
    <scope>NUCLEOTIDE SEQUENCE [LARGE SCALE GENOMIC DNA]</scope>
    <source>
        <strain evidence="2 3">1NDH13</strain>
    </source>
</reference>
<keyword evidence="3" id="KW-1185">Reference proteome</keyword>
<name>A0ABX8ZN57_9SPHN</name>